<organism evidence="1 2">
    <name type="scientific">Persea americana</name>
    <name type="common">Avocado</name>
    <dbReference type="NCBI Taxonomy" id="3435"/>
    <lineage>
        <taxon>Eukaryota</taxon>
        <taxon>Viridiplantae</taxon>
        <taxon>Streptophyta</taxon>
        <taxon>Embryophyta</taxon>
        <taxon>Tracheophyta</taxon>
        <taxon>Spermatophyta</taxon>
        <taxon>Magnoliopsida</taxon>
        <taxon>Magnoliidae</taxon>
        <taxon>Laurales</taxon>
        <taxon>Lauraceae</taxon>
        <taxon>Persea</taxon>
    </lineage>
</organism>
<sequence length="1842" mass="209716">MGKGRPRAVEKGVLGGHCSGGASPSETTTVLNIPQAPVYYPTEEEFKDPLEFIDKIRPEAESYGICRIVPPESWKPPFALNPDSFTFPTKSQAIHQLQARPAPCDPRTFELEYNRFLQDHCGRKPKKRAAVVFQGEELDLCRLFNAVKRFGGYDKVVKEKKWADVFRFVRSEVKQKVTECAKHVLCGLYREHLYDYELYHCGLRLDQGKNKFKRRRGGRDSKNGNEMPGLECKRPRKNVQEERVKEEENEKEKEKEKEKELDQICEQCRSGLHGDVMLLCDRCNKGWHLYCLSPPLEQVPSGNWYCLECVNSDKDSFGFVPGKRFSLEAFRKMAERAKKKWFGAAVLSRAHIEKRFWEIVEGSLGEVEVMYGSDLDTSLYGSGFPRANDPLPASVEAEVWNKYCTSPWNLNNLPKLPGSMLREVHDNIAGVMVPWLYVGMLFSSFCWHFEDHCFYSMNYLHWGEPKCWYSVPGGEARAFEKVMRKTLPDLFETQPDLLFQLVTMLNPSVLQENGVSVYSVLQEPGNFVITFPRSFHGGFNFGLNCAEAVNFAPADWLPHGGSGAELYRLYHKPAVISHEELLCVVAKGSCNSKVIPYLEEELRRIYEKEKTYRENLWRNGIVKSSLMSRRIHPEYVGTEEDPTCIICRQYLYLSAVSCSCQPSAFVCLEHWEHLCECNLSKHCLLYRHTLAELFDLVLMVNPASVTAWTSEETVQSRIHCGQLSCYESNALMKKVKGAHVSHVQLAEDWISSSRKLLQTPCSNSAYISALKGAQHFLWAGHEMDTVRVVAHDLVEAKKWSADVRNCLSKVDTWVHLQDSDIEKVSLNHVENLLSFDPPPCNESGYLRLKAHADEARVLVSEIESALSSSSCVTIAGLESLYSKAINFPIFLEECERLGREISSAKVLIETANRCFSVQPPPSIELDVLNKLTSEMSELCLQLPELEMLTALIRKAESWKIRCCKFLEGPITLKELEVFLQDVGTFTVRVPEFNLLRQYQSDALSLICRFHELLVNIQERKDFSKVVNELTCILKDGELLRVQVDELPLIKAELRKSCCREKASKVLASRMALELIEQVMTEAASLQIENENLFCDVSEVLLSSYSWEERAKHILRNGGQMLDFEEAIRASQNIFAILPSLHDVRDALSMAETWLRRSQPFLMSTVSSGLSLNPLLKVDALKELVTQSKCMKVSLREPDMLLRILKNVETLTISIRDSLSRIDCAAQAGISLGFELYALSKLQNVSSILHWSLEVLYCSSAPFLKEVDCLIKSGDSLPPLPSLNSFKGALVDGLRWLRQALMVIPDSCNSRNPKLKDVKEVLEEAQKIKIPIPSMVARLENAIEKHMLWQKQVHEFFNSKPGENSWSSLLLLQKQGLSNALDCPELDMVESEIEKVEKWIVRCKDIVGSSVGDLCSLSSALVMIRDTLDRAVSTHRSLKNCAVRDCCIFCFGDSEDEMFTCVKCKDRYHLSCVGPVFCNAGVGKAQKCAFCLCIESSIISENGNWPLLSRRKRPTLEMFVELMHDGKNFCACRIEERDMVQNIVEKSLICKSYITDIVSCTSVSCEKDLSRVSESLLIALKAMVLAGVYDSEDSQKIKSALSRNSWRIKVKKLLEGSRKPHIQEIQCILKEGLAINMSLQDHFMQKLSEEKCISLQWANLAKKVAFDSGELELDRVFDLIIEGENLRIHFEKELKLLRDRSVLYCICRKPYDRRAMIACDQCDEWYHFKCINLLEPPPKTFICPACEPLTIDSVLLSPSIHNEERSSTDVEPQTTPPPFKEPKRRQHGNAKSSLQQKILAVADLISILRNSSEPDFLWRKSRKPLSRTARKRRKYENLLPFFH</sequence>
<dbReference type="Proteomes" id="UP001234297">
    <property type="component" value="Chromosome 12"/>
</dbReference>
<keyword evidence="2" id="KW-1185">Reference proteome</keyword>
<dbReference type="EMBL" id="CM056820">
    <property type="protein sequence ID" value="KAJ8615372.1"/>
    <property type="molecule type" value="Genomic_DNA"/>
</dbReference>
<gene>
    <name evidence="1" type="ORF">MRB53_034744</name>
</gene>
<name>A0ACC2K2N0_PERAE</name>
<proteinExistence type="predicted"/>
<evidence type="ECO:0000313" key="2">
    <source>
        <dbReference type="Proteomes" id="UP001234297"/>
    </source>
</evidence>
<accession>A0ACC2K2N0</accession>
<protein>
    <submittedName>
        <fullName evidence="1">Uncharacterized protein</fullName>
    </submittedName>
</protein>
<reference evidence="1 2" key="1">
    <citation type="journal article" date="2022" name="Hortic Res">
        <title>A haplotype resolved chromosomal level avocado genome allows analysis of novel avocado genes.</title>
        <authorList>
            <person name="Nath O."/>
            <person name="Fletcher S.J."/>
            <person name="Hayward A."/>
            <person name="Shaw L.M."/>
            <person name="Masouleh A.K."/>
            <person name="Furtado A."/>
            <person name="Henry R.J."/>
            <person name="Mitter N."/>
        </authorList>
    </citation>
    <scope>NUCLEOTIDE SEQUENCE [LARGE SCALE GENOMIC DNA]</scope>
    <source>
        <strain evidence="2">cv. Hass</strain>
    </source>
</reference>
<evidence type="ECO:0000313" key="1">
    <source>
        <dbReference type="EMBL" id="KAJ8615372.1"/>
    </source>
</evidence>
<comment type="caution">
    <text evidence="1">The sequence shown here is derived from an EMBL/GenBank/DDBJ whole genome shotgun (WGS) entry which is preliminary data.</text>
</comment>